<dbReference type="EMBL" id="LBTJ01000027">
    <property type="protein sequence ID" value="KKQ37711.1"/>
    <property type="molecule type" value="Genomic_DNA"/>
</dbReference>
<dbReference type="Pfam" id="PF16927">
    <property type="entry name" value="HisKA_7TM"/>
    <property type="match status" value="1"/>
</dbReference>
<dbReference type="SMART" id="SM00387">
    <property type="entry name" value="HATPase_c"/>
    <property type="match status" value="1"/>
</dbReference>
<dbReference type="CDD" id="cd16922">
    <property type="entry name" value="HATPase_EvgS-ArcB-TorS-like"/>
    <property type="match status" value="1"/>
</dbReference>
<dbReference type="InterPro" id="IPR003594">
    <property type="entry name" value="HATPase_dom"/>
</dbReference>
<evidence type="ECO:0000256" key="2">
    <source>
        <dbReference type="ARBA" id="ARBA00004236"/>
    </source>
</evidence>
<keyword evidence="10" id="KW-0067">ATP-binding</keyword>
<feature type="domain" description="Histidine kinase" evidence="15">
    <location>
        <begin position="503"/>
        <end position="725"/>
    </location>
</feature>
<dbReference type="InterPro" id="IPR004358">
    <property type="entry name" value="Sig_transdc_His_kin-like_C"/>
</dbReference>
<dbReference type="GO" id="GO:0005524">
    <property type="term" value="F:ATP binding"/>
    <property type="evidence" value="ECO:0007669"/>
    <property type="project" value="UniProtKB-KW"/>
</dbReference>
<keyword evidence="5" id="KW-1003">Cell membrane</keyword>
<dbReference type="Gene3D" id="3.30.450.40">
    <property type="match status" value="1"/>
</dbReference>
<feature type="transmembrane region" description="Helical" evidence="14">
    <location>
        <begin position="271"/>
        <end position="288"/>
    </location>
</feature>
<evidence type="ECO:0000256" key="13">
    <source>
        <dbReference type="SAM" id="Coils"/>
    </source>
</evidence>
<evidence type="ECO:0000259" key="15">
    <source>
        <dbReference type="PROSITE" id="PS50109"/>
    </source>
</evidence>
<dbReference type="InterPro" id="IPR029016">
    <property type="entry name" value="GAF-like_dom_sf"/>
</dbReference>
<feature type="transmembrane region" description="Helical" evidence="14">
    <location>
        <begin position="199"/>
        <end position="219"/>
    </location>
</feature>
<dbReference type="InterPro" id="IPR003661">
    <property type="entry name" value="HisK_dim/P_dom"/>
</dbReference>
<dbReference type="Proteomes" id="UP000034471">
    <property type="component" value="Unassembled WGS sequence"/>
</dbReference>
<comment type="subcellular location">
    <subcellularLocation>
        <location evidence="2">Cell membrane</location>
    </subcellularLocation>
    <subcellularLocation>
        <location evidence="3">Membrane raft</location>
        <topology evidence="3">Multi-pass membrane protein</topology>
    </subcellularLocation>
</comment>
<feature type="transmembrane region" description="Helical" evidence="14">
    <location>
        <begin position="231"/>
        <end position="259"/>
    </location>
</feature>
<accession>A0A0G0KAV4</accession>
<evidence type="ECO:0000256" key="7">
    <source>
        <dbReference type="ARBA" id="ARBA00022679"/>
    </source>
</evidence>
<gene>
    <name evidence="16" type="ORF">US54_C0027G0003</name>
</gene>
<dbReference type="InterPro" id="IPR003018">
    <property type="entry name" value="GAF"/>
</dbReference>
<evidence type="ECO:0000256" key="8">
    <source>
        <dbReference type="ARBA" id="ARBA00022741"/>
    </source>
</evidence>
<dbReference type="SMART" id="SM00388">
    <property type="entry name" value="HisKA"/>
    <property type="match status" value="1"/>
</dbReference>
<keyword evidence="9 16" id="KW-0418">Kinase</keyword>
<evidence type="ECO:0000256" key="4">
    <source>
        <dbReference type="ARBA" id="ARBA00012438"/>
    </source>
</evidence>
<dbReference type="CDD" id="cd00082">
    <property type="entry name" value="HisKA"/>
    <property type="match status" value="1"/>
</dbReference>
<keyword evidence="13" id="KW-0175">Coiled coil</keyword>
<evidence type="ECO:0000256" key="14">
    <source>
        <dbReference type="SAM" id="Phobius"/>
    </source>
</evidence>
<feature type="transmembrane region" description="Helical" evidence="14">
    <location>
        <begin position="97"/>
        <end position="115"/>
    </location>
</feature>
<evidence type="ECO:0000256" key="3">
    <source>
        <dbReference type="ARBA" id="ARBA00004314"/>
    </source>
</evidence>
<evidence type="ECO:0000256" key="5">
    <source>
        <dbReference type="ARBA" id="ARBA00022475"/>
    </source>
</evidence>
<feature type="transmembrane region" description="Helical" evidence="14">
    <location>
        <begin position="36"/>
        <end position="53"/>
    </location>
</feature>
<dbReference type="FunFam" id="1.10.287.130:FF:000001">
    <property type="entry name" value="Two-component sensor histidine kinase"/>
    <property type="match status" value="1"/>
</dbReference>
<feature type="transmembrane region" description="Helical" evidence="14">
    <location>
        <begin position="6"/>
        <end position="24"/>
    </location>
</feature>
<dbReference type="SUPFAM" id="SSF55781">
    <property type="entry name" value="GAF domain-like"/>
    <property type="match status" value="1"/>
</dbReference>
<feature type="transmembrane region" description="Helical" evidence="14">
    <location>
        <begin position="171"/>
        <end position="193"/>
    </location>
</feature>
<evidence type="ECO:0000256" key="6">
    <source>
        <dbReference type="ARBA" id="ARBA00022553"/>
    </source>
</evidence>
<dbReference type="GO" id="GO:0005886">
    <property type="term" value="C:plasma membrane"/>
    <property type="evidence" value="ECO:0007669"/>
    <property type="project" value="UniProtKB-SubCell"/>
</dbReference>
<dbReference type="Gene3D" id="1.10.287.130">
    <property type="match status" value="1"/>
</dbReference>
<keyword evidence="12 14" id="KW-0472">Membrane</keyword>
<evidence type="ECO:0000256" key="11">
    <source>
        <dbReference type="ARBA" id="ARBA00023012"/>
    </source>
</evidence>
<dbReference type="GO" id="GO:0000155">
    <property type="term" value="F:phosphorelay sensor kinase activity"/>
    <property type="evidence" value="ECO:0007669"/>
    <property type="project" value="InterPro"/>
</dbReference>
<dbReference type="SUPFAM" id="SSF47384">
    <property type="entry name" value="Homodimeric domain of signal transducing histidine kinase"/>
    <property type="match status" value="1"/>
</dbReference>
<dbReference type="PANTHER" id="PTHR43711:SF31">
    <property type="entry name" value="HISTIDINE KINASE"/>
    <property type="match status" value="1"/>
</dbReference>
<feature type="transmembrane region" description="Helical" evidence="14">
    <location>
        <begin position="65"/>
        <end position="85"/>
    </location>
</feature>
<dbReference type="InterPro" id="IPR031621">
    <property type="entry name" value="HisKA_7TM"/>
</dbReference>
<dbReference type="GO" id="GO:0045121">
    <property type="term" value="C:membrane raft"/>
    <property type="evidence" value="ECO:0007669"/>
    <property type="project" value="UniProtKB-SubCell"/>
</dbReference>
<dbReference type="EC" id="2.7.13.3" evidence="4"/>
<protein>
    <recommendedName>
        <fullName evidence="4">histidine kinase</fullName>
        <ecNumber evidence="4">2.7.13.3</ecNumber>
    </recommendedName>
</protein>
<dbReference type="AlphaFoldDB" id="A0A0G0KAV4"/>
<sequence length="735" mass="83564">MVMNIQLALLLFAIAGNSLLGLFTFYKNPKSWTNRLFSLFTLFLNSYLIFNHLSLNQSSDEETLFWIRAVMSNAVILGLLFYFLAKTFPQKEFILPRWQLILSLVATTILFFLTQTDLIFQGYENETNNPIPGKAIGLFALYTLIFLSGGFIELALKLKNSTTIEKIQTKLFILGTIFMFVLILTTNFLFVVVFKATALVGLLPLYTLAFVGFISYAIIKHRFLDIRFIIVRSIAYTLLTLFIALGYVSVLFNFAFFIGRESPSISTLQQFIVPTILAVFFAISFQPLRRLFEKLTDRLFYKDHYDSNTLLWNLSSTMASTLDISKLSSSILGQLRDSIKINYAVIVLIRKKTIIWVGSSGNTKGRVFKGKDILDIIHKSHTSSRKLEQIIIYEELSEGRTKDVMREHGATIVLPLIVHSDLIGGLLLGEKSSGEIYSSEDVDLLKIVAPEVAVAVRNAMSYDEIKRFNITLEQEVKNATTRLQNANKRLKELDVLKDEFVSIASHELRTPMTAIKSYLWMALNKSPQKLGNPLKKYLNISYQSTERLIHLVNDMLTVSRIERNKIEIKKQPFDIIEILKLIFDELKITAEEKKIKLLLKYNPGEMYQLHGDKEKLREVFQNLVGNSLKFTPENGRIVIKVKKERATIAISVSDTGSGIREEDQSKLFKKFSKIEYAYANHSSQHGTGLGLYISKQIVSLHNGDITVQSEVDKGSTFTVRLPLIQDKGGESIKHV</sequence>
<keyword evidence="14" id="KW-1133">Transmembrane helix</keyword>
<comment type="caution">
    <text evidence="16">The sequence shown here is derived from an EMBL/GenBank/DDBJ whole genome shotgun (WGS) entry which is preliminary data.</text>
</comment>
<dbReference type="PANTHER" id="PTHR43711">
    <property type="entry name" value="TWO-COMPONENT HISTIDINE KINASE"/>
    <property type="match status" value="1"/>
</dbReference>
<keyword evidence="11" id="KW-0902">Two-component regulatory system</keyword>
<dbReference type="PRINTS" id="PR00344">
    <property type="entry name" value="BCTRLSENSOR"/>
</dbReference>
<dbReference type="Pfam" id="PF02518">
    <property type="entry name" value="HATPase_c"/>
    <property type="match status" value="1"/>
</dbReference>
<comment type="catalytic activity">
    <reaction evidence="1">
        <text>ATP + protein L-histidine = ADP + protein N-phospho-L-histidine.</text>
        <dbReference type="EC" id="2.7.13.3"/>
    </reaction>
</comment>
<feature type="transmembrane region" description="Helical" evidence="14">
    <location>
        <begin position="135"/>
        <end position="156"/>
    </location>
</feature>
<dbReference type="InterPro" id="IPR036097">
    <property type="entry name" value="HisK_dim/P_sf"/>
</dbReference>
<dbReference type="SUPFAM" id="SSF55874">
    <property type="entry name" value="ATPase domain of HSP90 chaperone/DNA topoisomerase II/histidine kinase"/>
    <property type="match status" value="1"/>
</dbReference>
<evidence type="ECO:0000256" key="1">
    <source>
        <dbReference type="ARBA" id="ARBA00000085"/>
    </source>
</evidence>
<keyword evidence="14" id="KW-0812">Transmembrane</keyword>
<proteinExistence type="predicted"/>
<dbReference type="FunFam" id="3.30.565.10:FF:000023">
    <property type="entry name" value="PAS domain-containing sensor histidine kinase"/>
    <property type="match status" value="1"/>
</dbReference>
<evidence type="ECO:0000256" key="10">
    <source>
        <dbReference type="ARBA" id="ARBA00022840"/>
    </source>
</evidence>
<evidence type="ECO:0000313" key="17">
    <source>
        <dbReference type="Proteomes" id="UP000034471"/>
    </source>
</evidence>
<name>A0A0G0KAV4_9BACT</name>
<evidence type="ECO:0000256" key="9">
    <source>
        <dbReference type="ARBA" id="ARBA00022777"/>
    </source>
</evidence>
<keyword evidence="6" id="KW-0597">Phosphoprotein</keyword>
<dbReference type="InterPro" id="IPR036890">
    <property type="entry name" value="HATPase_C_sf"/>
</dbReference>
<dbReference type="SMART" id="SM00065">
    <property type="entry name" value="GAF"/>
    <property type="match status" value="1"/>
</dbReference>
<evidence type="ECO:0000256" key="12">
    <source>
        <dbReference type="ARBA" id="ARBA00023136"/>
    </source>
</evidence>
<evidence type="ECO:0000313" key="16">
    <source>
        <dbReference type="EMBL" id="KKQ37711.1"/>
    </source>
</evidence>
<dbReference type="PROSITE" id="PS50109">
    <property type="entry name" value="HIS_KIN"/>
    <property type="match status" value="1"/>
</dbReference>
<reference evidence="16 17" key="1">
    <citation type="journal article" date="2015" name="Nature">
        <title>rRNA introns, odd ribosomes, and small enigmatic genomes across a large radiation of phyla.</title>
        <authorList>
            <person name="Brown C.T."/>
            <person name="Hug L.A."/>
            <person name="Thomas B.C."/>
            <person name="Sharon I."/>
            <person name="Castelle C.J."/>
            <person name="Singh A."/>
            <person name="Wilkins M.J."/>
            <person name="Williams K.H."/>
            <person name="Banfield J.F."/>
        </authorList>
    </citation>
    <scope>NUCLEOTIDE SEQUENCE [LARGE SCALE GENOMIC DNA]</scope>
</reference>
<dbReference type="Pfam" id="PF00512">
    <property type="entry name" value="HisKA"/>
    <property type="match status" value="1"/>
</dbReference>
<keyword evidence="7" id="KW-0808">Transferase</keyword>
<organism evidence="16 17">
    <name type="scientific">Candidatus Roizmanbacteria bacterium GW2011_GWA2_37_7</name>
    <dbReference type="NCBI Taxonomy" id="1618481"/>
    <lineage>
        <taxon>Bacteria</taxon>
        <taxon>Candidatus Roizmaniibacteriota</taxon>
    </lineage>
</organism>
<keyword evidence="8" id="KW-0547">Nucleotide-binding</keyword>
<feature type="coiled-coil region" evidence="13">
    <location>
        <begin position="469"/>
        <end position="496"/>
    </location>
</feature>
<dbReference type="InterPro" id="IPR050736">
    <property type="entry name" value="Sensor_HK_Regulatory"/>
</dbReference>
<dbReference type="STRING" id="1618481.US54_C0027G0003"/>
<dbReference type="InterPro" id="IPR005467">
    <property type="entry name" value="His_kinase_dom"/>
</dbReference>
<dbReference type="Gene3D" id="3.30.565.10">
    <property type="entry name" value="Histidine kinase-like ATPase, C-terminal domain"/>
    <property type="match status" value="1"/>
</dbReference>